<evidence type="ECO:0000256" key="8">
    <source>
        <dbReference type="SAM" id="SignalP"/>
    </source>
</evidence>
<dbReference type="InterPro" id="IPR012595">
    <property type="entry name" value="PetM_cyt_b6/f_cplx_su7"/>
</dbReference>
<dbReference type="PANTHER" id="PTHR34951">
    <property type="entry name" value="B6F COMPLEX SUBUNIT, PUTATIVE, EXPRESSED-RELATED"/>
    <property type="match status" value="1"/>
</dbReference>
<keyword evidence="4" id="KW-0249">Electron transport</keyword>
<dbReference type="Pfam" id="PF08041">
    <property type="entry name" value="PetM"/>
    <property type="match status" value="1"/>
</dbReference>
<evidence type="ECO:0000256" key="7">
    <source>
        <dbReference type="SAM" id="Phobius"/>
    </source>
</evidence>
<organism evidence="9 10">
    <name type="scientific">Sphagnum jensenii</name>
    <dbReference type="NCBI Taxonomy" id="128206"/>
    <lineage>
        <taxon>Eukaryota</taxon>
        <taxon>Viridiplantae</taxon>
        <taxon>Streptophyta</taxon>
        <taxon>Embryophyta</taxon>
        <taxon>Bryophyta</taxon>
        <taxon>Sphagnophytina</taxon>
        <taxon>Sphagnopsida</taxon>
        <taxon>Sphagnales</taxon>
        <taxon>Sphagnaceae</taxon>
        <taxon>Sphagnum</taxon>
    </lineage>
</organism>
<evidence type="ECO:0000256" key="1">
    <source>
        <dbReference type="ARBA" id="ARBA00004167"/>
    </source>
</evidence>
<accession>A0ABP1AAJ2</accession>
<keyword evidence="3 7" id="KW-0812">Transmembrane</keyword>
<dbReference type="SUPFAM" id="SSF103441">
    <property type="entry name" value="PetM subunit of the cytochrome b6f complex"/>
    <property type="match status" value="1"/>
</dbReference>
<evidence type="ECO:0000256" key="4">
    <source>
        <dbReference type="ARBA" id="ARBA00022982"/>
    </source>
</evidence>
<dbReference type="EMBL" id="OZ023711">
    <property type="protein sequence ID" value="CAK9859496.1"/>
    <property type="molecule type" value="Genomic_DNA"/>
</dbReference>
<keyword evidence="8" id="KW-0732">Signal</keyword>
<evidence type="ECO:0008006" key="11">
    <source>
        <dbReference type="Google" id="ProtNLM"/>
    </source>
</evidence>
<feature type="chain" id="PRO_5045866797" description="Cytochrome b6-f complex subunit 7" evidence="8">
    <location>
        <begin position="22"/>
        <end position="140"/>
    </location>
</feature>
<dbReference type="Proteomes" id="UP001497522">
    <property type="component" value="Chromosome 10"/>
</dbReference>
<evidence type="ECO:0000313" key="9">
    <source>
        <dbReference type="EMBL" id="CAK9859496.1"/>
    </source>
</evidence>
<sequence length="140" mass="14430">MASMAVTCASLSQMILSTAMAADRRRNSSCCGTSRAEAAGTKMSVRGLKTFGGLKPEGKLNVMGFGVSQCTEQAFVAIMRAQCFAGRVGGTRAKGGAIATKCDVASEIFTVVPIMSGLVLVGVALGFVLLRVEAAIEESE</sequence>
<dbReference type="PANTHER" id="PTHR34951:SF1">
    <property type="entry name" value="B6F COMPLEX SUBUNIT, PUTATIVE, EXPRESSED-RELATED"/>
    <property type="match status" value="1"/>
</dbReference>
<keyword evidence="6 7" id="KW-0472">Membrane</keyword>
<reference evidence="9" key="1">
    <citation type="submission" date="2024-03" db="EMBL/GenBank/DDBJ databases">
        <authorList>
            <consortium name="ELIXIR-Norway"/>
            <consortium name="Elixir Norway"/>
        </authorList>
    </citation>
    <scope>NUCLEOTIDE SEQUENCE</scope>
</reference>
<comment type="subcellular location">
    <subcellularLocation>
        <location evidence="1">Membrane</location>
        <topology evidence="1">Single-pass membrane protein</topology>
    </subcellularLocation>
</comment>
<evidence type="ECO:0000256" key="6">
    <source>
        <dbReference type="ARBA" id="ARBA00023136"/>
    </source>
</evidence>
<keyword evidence="10" id="KW-1185">Reference proteome</keyword>
<keyword evidence="5 7" id="KW-1133">Transmembrane helix</keyword>
<name>A0ABP1AAJ2_9BRYO</name>
<keyword evidence="2" id="KW-0813">Transport</keyword>
<dbReference type="InterPro" id="IPR053333">
    <property type="entry name" value="Cytochrome_b6-f_sub7"/>
</dbReference>
<dbReference type="HAMAP" id="MF_00396">
    <property type="entry name" value="Cytb6_f_PetM"/>
    <property type="match status" value="1"/>
</dbReference>
<evidence type="ECO:0000256" key="2">
    <source>
        <dbReference type="ARBA" id="ARBA00022448"/>
    </source>
</evidence>
<proteinExistence type="inferred from homology"/>
<gene>
    <name evidence="9" type="ORF">CSSPJE1EN2_LOCUS2491</name>
</gene>
<evidence type="ECO:0000313" key="10">
    <source>
        <dbReference type="Proteomes" id="UP001497522"/>
    </source>
</evidence>
<feature type="transmembrane region" description="Helical" evidence="7">
    <location>
        <begin position="108"/>
        <end position="130"/>
    </location>
</feature>
<evidence type="ECO:0000256" key="3">
    <source>
        <dbReference type="ARBA" id="ARBA00022692"/>
    </source>
</evidence>
<protein>
    <recommendedName>
        <fullName evidence="11">Cytochrome b6-f complex subunit 7</fullName>
    </recommendedName>
</protein>
<feature type="signal peptide" evidence="8">
    <location>
        <begin position="1"/>
        <end position="21"/>
    </location>
</feature>
<evidence type="ECO:0000256" key="5">
    <source>
        <dbReference type="ARBA" id="ARBA00022989"/>
    </source>
</evidence>